<sequence>MSFGNLWSGFSVFSPLPQSKRTLSRPFSDLPSPQDSPGCNAQYGWASNILFKETVPGHLGVSLRDGRLVLDEFGHVKFCSDASQPDIGSWLKHVQFAPLAHQHNLIACQREDKVCGERCTGVSGGHSTPSCPRSLLC</sequence>
<dbReference type="InterPro" id="IPR046341">
    <property type="entry name" value="SET_dom_sf"/>
</dbReference>
<accession>A0A8T2P7K7</accession>
<evidence type="ECO:0000313" key="2">
    <source>
        <dbReference type="Proteomes" id="UP000824540"/>
    </source>
</evidence>
<gene>
    <name evidence="1" type="ORF">JZ751_001964</name>
</gene>
<keyword evidence="2" id="KW-1185">Reference proteome</keyword>
<protein>
    <submittedName>
        <fullName evidence="1">Uncharacterized protein</fullName>
    </submittedName>
</protein>
<reference evidence="1" key="1">
    <citation type="thesis" date="2021" institute="BYU ScholarsArchive" country="Provo, UT, USA">
        <title>Applications of and Algorithms for Genome Assembly and Genomic Analyses with an Emphasis on Marine Teleosts.</title>
        <authorList>
            <person name="Pickett B.D."/>
        </authorList>
    </citation>
    <scope>NUCLEOTIDE SEQUENCE</scope>
    <source>
        <strain evidence="1">HI-2016</strain>
    </source>
</reference>
<evidence type="ECO:0000313" key="1">
    <source>
        <dbReference type="EMBL" id="KAG9348229.1"/>
    </source>
</evidence>
<comment type="caution">
    <text evidence="1">The sequence shown here is derived from an EMBL/GenBank/DDBJ whole genome shotgun (WGS) entry which is preliminary data.</text>
</comment>
<dbReference type="OrthoDB" id="40579at2759"/>
<dbReference type="EMBL" id="JAFBMS010000011">
    <property type="protein sequence ID" value="KAG9348229.1"/>
    <property type="molecule type" value="Genomic_DNA"/>
</dbReference>
<organism evidence="1 2">
    <name type="scientific">Albula glossodonta</name>
    <name type="common">roundjaw bonefish</name>
    <dbReference type="NCBI Taxonomy" id="121402"/>
    <lineage>
        <taxon>Eukaryota</taxon>
        <taxon>Metazoa</taxon>
        <taxon>Chordata</taxon>
        <taxon>Craniata</taxon>
        <taxon>Vertebrata</taxon>
        <taxon>Euteleostomi</taxon>
        <taxon>Actinopterygii</taxon>
        <taxon>Neopterygii</taxon>
        <taxon>Teleostei</taxon>
        <taxon>Albuliformes</taxon>
        <taxon>Albulidae</taxon>
        <taxon>Albula</taxon>
    </lineage>
</organism>
<dbReference type="Proteomes" id="UP000824540">
    <property type="component" value="Unassembled WGS sequence"/>
</dbReference>
<dbReference type="AlphaFoldDB" id="A0A8T2P7K7"/>
<dbReference type="Gene3D" id="2.170.270.10">
    <property type="entry name" value="SET domain"/>
    <property type="match status" value="1"/>
</dbReference>
<name>A0A8T2P7K7_9TELE</name>
<proteinExistence type="predicted"/>